<dbReference type="PANTHER" id="PTHR33164">
    <property type="entry name" value="TRANSCRIPTIONAL REGULATOR, MARR FAMILY"/>
    <property type="match status" value="1"/>
</dbReference>
<evidence type="ECO:0000313" key="4">
    <source>
        <dbReference type="Proteomes" id="UP001165586"/>
    </source>
</evidence>
<dbReference type="InterPro" id="IPR000835">
    <property type="entry name" value="HTH_MarR-typ"/>
</dbReference>
<gene>
    <name evidence="3" type="ORF">N1032_02065</name>
</gene>
<sequence length="174" mass="19129">MPHDRDPTLTDDELDTWSAFATVLEWLPPALDAPLAAGFELTHFEYGLLYALADAPERTLRLSVLADYANSSLTRLSRAVSRLEARGWVRREPDPSDGRSTLAVLTLEGLTRFDDATPAHLATLQQVIFDPLTKAQQRQLTQISRRIATAIRQQPGWQPTANAPAPGRAGESSA</sequence>
<dbReference type="RefSeq" id="WP_259537157.1">
    <property type="nucleotide sequence ID" value="NZ_JANLCJ010000001.1"/>
</dbReference>
<name>A0ABT2GX43_9MICO</name>
<evidence type="ECO:0000259" key="2">
    <source>
        <dbReference type="PROSITE" id="PS50995"/>
    </source>
</evidence>
<dbReference type="PRINTS" id="PR00598">
    <property type="entry name" value="HTHMARR"/>
</dbReference>
<reference evidence="3" key="1">
    <citation type="submission" date="2022-08" db="EMBL/GenBank/DDBJ databases">
        <authorList>
            <person name="Deng Y."/>
            <person name="Han X.-F."/>
            <person name="Zhang Y.-Q."/>
        </authorList>
    </citation>
    <scope>NUCLEOTIDE SEQUENCE</scope>
    <source>
        <strain evidence="3">CPCC 203386</strain>
    </source>
</reference>
<feature type="compositionally biased region" description="Polar residues" evidence="1">
    <location>
        <begin position="151"/>
        <end position="161"/>
    </location>
</feature>
<dbReference type="PROSITE" id="PS50995">
    <property type="entry name" value="HTH_MARR_2"/>
    <property type="match status" value="1"/>
</dbReference>
<feature type="region of interest" description="Disordered" evidence="1">
    <location>
        <begin position="151"/>
        <end position="174"/>
    </location>
</feature>
<organism evidence="3 4">
    <name type="scientific">Herbiconiux daphne</name>
    <dbReference type="NCBI Taxonomy" id="2970914"/>
    <lineage>
        <taxon>Bacteria</taxon>
        <taxon>Bacillati</taxon>
        <taxon>Actinomycetota</taxon>
        <taxon>Actinomycetes</taxon>
        <taxon>Micrococcales</taxon>
        <taxon>Microbacteriaceae</taxon>
        <taxon>Herbiconiux</taxon>
    </lineage>
</organism>
<dbReference type="Pfam" id="PF12802">
    <property type="entry name" value="MarR_2"/>
    <property type="match status" value="1"/>
</dbReference>
<dbReference type="Gene3D" id="1.10.10.10">
    <property type="entry name" value="Winged helix-like DNA-binding domain superfamily/Winged helix DNA-binding domain"/>
    <property type="match status" value="1"/>
</dbReference>
<evidence type="ECO:0000256" key="1">
    <source>
        <dbReference type="SAM" id="MobiDB-lite"/>
    </source>
</evidence>
<dbReference type="PANTHER" id="PTHR33164:SF99">
    <property type="entry name" value="MARR FAMILY REGULATORY PROTEIN"/>
    <property type="match status" value="1"/>
</dbReference>
<dbReference type="InterPro" id="IPR039422">
    <property type="entry name" value="MarR/SlyA-like"/>
</dbReference>
<dbReference type="InterPro" id="IPR036390">
    <property type="entry name" value="WH_DNA-bd_sf"/>
</dbReference>
<dbReference type="SUPFAM" id="SSF46785">
    <property type="entry name" value="Winged helix' DNA-binding domain"/>
    <property type="match status" value="1"/>
</dbReference>
<proteinExistence type="predicted"/>
<feature type="domain" description="HTH marR-type" evidence="2">
    <location>
        <begin position="13"/>
        <end position="149"/>
    </location>
</feature>
<dbReference type="InterPro" id="IPR036388">
    <property type="entry name" value="WH-like_DNA-bd_sf"/>
</dbReference>
<keyword evidence="4" id="KW-1185">Reference proteome</keyword>
<comment type="caution">
    <text evidence="3">The sequence shown here is derived from an EMBL/GenBank/DDBJ whole genome shotgun (WGS) entry which is preliminary data.</text>
</comment>
<dbReference type="SMART" id="SM00347">
    <property type="entry name" value="HTH_MARR"/>
    <property type="match status" value="1"/>
</dbReference>
<accession>A0ABT2GX43</accession>
<dbReference type="Proteomes" id="UP001165586">
    <property type="component" value="Unassembled WGS sequence"/>
</dbReference>
<dbReference type="EMBL" id="JANLCJ010000001">
    <property type="protein sequence ID" value="MCS5732527.1"/>
    <property type="molecule type" value="Genomic_DNA"/>
</dbReference>
<evidence type="ECO:0000313" key="3">
    <source>
        <dbReference type="EMBL" id="MCS5732527.1"/>
    </source>
</evidence>
<protein>
    <submittedName>
        <fullName evidence="3">MarR family transcriptional regulator</fullName>
    </submittedName>
</protein>